<organism evidence="1 2">
    <name type="scientific">Amycolatopsis dendrobii</name>
    <dbReference type="NCBI Taxonomy" id="2760662"/>
    <lineage>
        <taxon>Bacteria</taxon>
        <taxon>Bacillati</taxon>
        <taxon>Actinomycetota</taxon>
        <taxon>Actinomycetes</taxon>
        <taxon>Pseudonocardiales</taxon>
        <taxon>Pseudonocardiaceae</taxon>
        <taxon>Amycolatopsis</taxon>
    </lineage>
</organism>
<sequence length="659" mass="71596">MTLLGFSEEDEYLPDYGTIVLRDVYRDSSVPVLGNDLLGESATNALSGTVATAGDGWLHCTANDPWQAVRCEAHDGPPELRLEEWEDVVESPFHSRSGAVSLALLTGGATGDQLNLGAQGLFRTRICRKPAEPGEEGDVWLIQFWPAPDRPEPPRWLNRTRATLHPENPGWQQVLGYHLIEVSWYFTLAGMPRRDGWLDEPLPGEPPSDTVCAQLGVDPPRTRRDAIPLLVAAGLLVADGSGGYSAGTPRRATEVLDLPADLAARLDAAAVRAVYVWLAADLVSIAAWSNPAHVKDVAALLAVPEETVEPLLEYAVSDKLIRREDDTVAALPRPPLPQQVPRVTIVHREEPPTVAGAPPRAGFVSGDGTVGVWHAGEFAILGRVESDYRYRAFETLAGIYVAASGGQGQLIDWSGTARQLPVDLDMGPVRSADGRYLAGVQTHVGRRSWDQVHLYDVTTEESWSLPKSPELTRRVLGIHDGAVYFVTGSGGGPFVASRWTPGHEPADLASPMHLLDPLSGAQLREEAWGMAVVTTSGEQLAAREPYRWRFVPGGTRMYSFRYDPPSAELLDLATGSVTACPLPAACDLGDTAPTAPVWETPDTVVFSQPHHGWTRRIVRWHVPRAEFEHFDLPEIAGYRPFPVEPILAGEPGAGKPVRS</sequence>
<evidence type="ECO:0000313" key="1">
    <source>
        <dbReference type="EMBL" id="MBB1158374.1"/>
    </source>
</evidence>
<protein>
    <submittedName>
        <fullName evidence="1">Uncharacterized protein</fullName>
    </submittedName>
</protein>
<gene>
    <name evidence="1" type="ORF">H4281_34950</name>
</gene>
<keyword evidence="2" id="KW-1185">Reference proteome</keyword>
<reference evidence="1 2" key="1">
    <citation type="submission" date="2020-08" db="EMBL/GenBank/DDBJ databases">
        <title>Amycolatopsis sp. nov. DR6-1 isolated from Dendrobium heterocarpum.</title>
        <authorList>
            <person name="Tedsree N."/>
            <person name="Kuncharoen N."/>
            <person name="Likhitwitayawuid K."/>
            <person name="Tanasupawat S."/>
        </authorList>
    </citation>
    <scope>NUCLEOTIDE SEQUENCE [LARGE SCALE GENOMIC DNA]</scope>
    <source>
        <strain evidence="1 2">DR6-1</strain>
    </source>
</reference>
<dbReference type="SUPFAM" id="SSF50969">
    <property type="entry name" value="YVTN repeat-like/Quinoprotein amine dehydrogenase"/>
    <property type="match status" value="1"/>
</dbReference>
<accession>A0A7W3W443</accession>
<dbReference type="AlphaFoldDB" id="A0A7W3W443"/>
<dbReference type="InterPro" id="IPR011044">
    <property type="entry name" value="Quino_amine_DH_bsu"/>
</dbReference>
<comment type="caution">
    <text evidence="1">The sequence shown here is derived from an EMBL/GenBank/DDBJ whole genome shotgun (WGS) entry which is preliminary data.</text>
</comment>
<dbReference type="EMBL" id="JACGZW010000013">
    <property type="protein sequence ID" value="MBB1158374.1"/>
    <property type="molecule type" value="Genomic_DNA"/>
</dbReference>
<dbReference type="Proteomes" id="UP000526734">
    <property type="component" value="Unassembled WGS sequence"/>
</dbReference>
<proteinExistence type="predicted"/>
<name>A0A7W3W443_9PSEU</name>
<dbReference type="RefSeq" id="WP_182895136.1">
    <property type="nucleotide sequence ID" value="NZ_JACGZW010000013.1"/>
</dbReference>
<evidence type="ECO:0000313" key="2">
    <source>
        <dbReference type="Proteomes" id="UP000526734"/>
    </source>
</evidence>